<dbReference type="GO" id="GO:0000917">
    <property type="term" value="P:division septum assembly"/>
    <property type="evidence" value="ECO:0007669"/>
    <property type="project" value="UniProtKB-KW"/>
</dbReference>
<comment type="subcellular location">
    <subcellularLocation>
        <location evidence="5 6">Cytoplasm</location>
    </subcellularLocation>
</comment>
<evidence type="ECO:0000313" key="12">
    <source>
        <dbReference type="Proteomes" id="UP000224871"/>
    </source>
</evidence>
<dbReference type="Proteomes" id="UP000196435">
    <property type="component" value="Unassembled WGS sequence"/>
</dbReference>
<comment type="subunit">
    <text evidence="5">Interacts directly with FtsZ.</text>
</comment>
<dbReference type="HAMAP" id="MF_00906">
    <property type="entry name" value="ZapC"/>
    <property type="match status" value="1"/>
</dbReference>
<dbReference type="GO" id="GO:0005737">
    <property type="term" value="C:cytoplasm"/>
    <property type="evidence" value="ECO:0007669"/>
    <property type="project" value="UniProtKB-SubCell"/>
</dbReference>
<dbReference type="OrthoDB" id="5765005at2"/>
<evidence type="ECO:0000256" key="5">
    <source>
        <dbReference type="HAMAP-Rule" id="MF_00906"/>
    </source>
</evidence>
<dbReference type="GO" id="GO:0043093">
    <property type="term" value="P:FtsZ-dependent cytokinesis"/>
    <property type="evidence" value="ECO:0007669"/>
    <property type="project" value="UniProtKB-UniRule"/>
</dbReference>
<dbReference type="InterPro" id="IPR048373">
    <property type="entry name" value="ZapC_N"/>
</dbReference>
<dbReference type="EMBL" id="FTLG01000204">
    <property type="protein sequence ID" value="SIP74244.1"/>
    <property type="molecule type" value="Genomic_DNA"/>
</dbReference>
<dbReference type="Proteomes" id="UP000224871">
    <property type="component" value="Unassembled WGS sequence"/>
</dbReference>
<name>A0A1N6MZP2_9GAMM</name>
<proteinExistence type="inferred from homology"/>
<keyword evidence="2 5" id="KW-0132">Cell division</keyword>
<evidence type="ECO:0000259" key="8">
    <source>
        <dbReference type="Pfam" id="PF21083"/>
    </source>
</evidence>
<reference evidence="9 12" key="3">
    <citation type="journal article" date="2017" name="Nat. Microbiol.">
        <title>Natural product diversity associated with the nematode symbionts Photorhabdus and Xenorhabdus.</title>
        <authorList>
            <person name="Tobias N.J."/>
            <person name="Wolff H."/>
            <person name="Djahanschiri B."/>
            <person name="Grundmann F."/>
            <person name="Kronenwerth M."/>
            <person name="Shi Y.M."/>
            <person name="Simonyi S."/>
            <person name="Grun P."/>
            <person name="Shapiro-Ilan D."/>
            <person name="Pidot S.J."/>
            <person name="Stinear T.P."/>
            <person name="Ebersberger I."/>
            <person name="Bode H.B."/>
        </authorList>
    </citation>
    <scope>NUCLEOTIDE SEQUENCE [LARGE SCALE GENOMIC DNA]</scope>
    <source>
        <strain evidence="9 12">DSM 16336</strain>
    </source>
</reference>
<evidence type="ECO:0000256" key="4">
    <source>
        <dbReference type="ARBA" id="ARBA00023306"/>
    </source>
</evidence>
<evidence type="ECO:0000313" key="10">
    <source>
        <dbReference type="EMBL" id="SIP74244.1"/>
    </source>
</evidence>
<evidence type="ECO:0000256" key="6">
    <source>
        <dbReference type="PIRNR" id="PIRNR010252"/>
    </source>
</evidence>
<evidence type="ECO:0000313" key="9">
    <source>
        <dbReference type="EMBL" id="PHM37925.1"/>
    </source>
</evidence>
<dbReference type="InterPro" id="IPR009809">
    <property type="entry name" value="ZapC"/>
</dbReference>
<keyword evidence="4 5" id="KW-0131">Cell cycle</keyword>
<sequence>MKIRPDDQWRWYFDTEHNRVMLDLANGMVFRSRFPARMLTAYVTTMKEISFSVDDAALYYTFEEYSRRINIAPELRAELALNGLVAFRFMKPQMPKSWYFSTFSLISKPEQGEIIQVRLQENDSEALFMVAEAGENASVCLLVQQKLDLGDRVMNFCDPIKIMNDRLIPYTEPAQAPIYDKVI</sequence>
<evidence type="ECO:0000259" key="7">
    <source>
        <dbReference type="Pfam" id="PF07126"/>
    </source>
</evidence>
<dbReference type="EMBL" id="NIBU01000005">
    <property type="protein sequence ID" value="PHM37925.1"/>
    <property type="molecule type" value="Genomic_DNA"/>
</dbReference>
<evidence type="ECO:0000256" key="3">
    <source>
        <dbReference type="ARBA" id="ARBA00023210"/>
    </source>
</evidence>
<dbReference type="InterPro" id="IPR048372">
    <property type="entry name" value="ZapC_C"/>
</dbReference>
<dbReference type="AlphaFoldDB" id="A0A1N6MZP2"/>
<feature type="domain" description="Cell-division protein ZapC N-terminal" evidence="8">
    <location>
        <begin position="3"/>
        <end position="91"/>
    </location>
</feature>
<accession>A0A1N6MZP2</accession>
<feature type="domain" description="Cell-division protein ZapC C-terminal" evidence="7">
    <location>
        <begin position="92"/>
        <end position="171"/>
    </location>
</feature>
<reference evidence="11" key="2">
    <citation type="submission" date="2016-12" db="EMBL/GenBank/DDBJ databases">
        <authorList>
            <person name="Gaudriault S."/>
        </authorList>
    </citation>
    <scope>NUCLEOTIDE SEQUENCE [LARGE SCALE GENOMIC DNA]</scope>
    <source>
        <strain evidence="11">HGB1681 (deposited as PTA-6826 in the American Type Culture Collection)</strain>
    </source>
</reference>
<keyword evidence="3 5" id="KW-0717">Septation</keyword>
<evidence type="ECO:0000313" key="11">
    <source>
        <dbReference type="Proteomes" id="UP000196435"/>
    </source>
</evidence>
<comment type="similarity">
    <text evidence="5 6">Belongs to the ZapC family.</text>
</comment>
<keyword evidence="1 5" id="KW-0963">Cytoplasm</keyword>
<gene>
    <name evidence="5" type="primary">zapC</name>
    <name evidence="9" type="ORF">Xinn_00734</name>
    <name evidence="10" type="ORF">XIS1_600010</name>
</gene>
<dbReference type="Pfam" id="PF07126">
    <property type="entry name" value="ZapC_C"/>
    <property type="match status" value="1"/>
</dbReference>
<dbReference type="RefSeq" id="WP_086953617.1">
    <property type="nucleotide sequence ID" value="NZ_CAWNQC010000248.1"/>
</dbReference>
<protein>
    <recommendedName>
        <fullName evidence="5 6">Cell division protein ZapC</fullName>
    </recommendedName>
</protein>
<dbReference type="PIRSF" id="PIRSF010252">
    <property type="entry name" value="ZapC"/>
    <property type="match status" value="1"/>
</dbReference>
<organism evidence="10 11">
    <name type="scientific">Xenorhabdus innexi</name>
    <dbReference type="NCBI Taxonomy" id="290109"/>
    <lineage>
        <taxon>Bacteria</taxon>
        <taxon>Pseudomonadati</taxon>
        <taxon>Pseudomonadota</taxon>
        <taxon>Gammaproteobacteria</taxon>
        <taxon>Enterobacterales</taxon>
        <taxon>Morganellaceae</taxon>
        <taxon>Xenorhabdus</taxon>
    </lineage>
</organism>
<evidence type="ECO:0000256" key="1">
    <source>
        <dbReference type="ARBA" id="ARBA00022490"/>
    </source>
</evidence>
<evidence type="ECO:0000256" key="2">
    <source>
        <dbReference type="ARBA" id="ARBA00022618"/>
    </source>
</evidence>
<comment type="function">
    <text evidence="5 6">Contributes to the efficiency of the cell division process by stabilizing the polymeric form of the cell division protein FtsZ. Acts by promoting interactions between FtsZ protofilaments and suppressing the GTPase activity of FtsZ.</text>
</comment>
<keyword evidence="12" id="KW-1185">Reference proteome</keyword>
<dbReference type="Pfam" id="PF21083">
    <property type="entry name" value="ZapC_N"/>
    <property type="match status" value="1"/>
</dbReference>
<reference evidence="10" key="1">
    <citation type="submission" date="2016-12" db="EMBL/GenBank/DDBJ databases">
        <authorList>
            <person name="Song W.-J."/>
            <person name="Kurnit D.M."/>
        </authorList>
    </citation>
    <scope>NUCLEOTIDE SEQUENCE [LARGE SCALE GENOMIC DNA]</scope>
    <source>
        <strain evidence="10">HGB1681</strain>
    </source>
</reference>